<keyword evidence="4" id="KW-0393">Immunoglobulin domain</keyword>
<evidence type="ECO:0000256" key="2">
    <source>
        <dbReference type="ARBA" id="ARBA00022490"/>
    </source>
</evidence>
<dbReference type="InterPro" id="IPR036179">
    <property type="entry name" value="Ig-like_dom_sf"/>
</dbReference>
<reference evidence="7 8" key="1">
    <citation type="journal article" date="2014" name="Nat. Genet.">
        <title>Whole-genome sequence of a flatfish provides insights into ZW sex chromosome evolution and adaptation to a benthic lifestyle.</title>
        <authorList>
            <person name="Chen S."/>
            <person name="Zhang G."/>
            <person name="Shao C."/>
            <person name="Huang Q."/>
            <person name="Liu G."/>
            <person name="Zhang P."/>
            <person name="Song W."/>
            <person name="An N."/>
            <person name="Chalopin D."/>
            <person name="Volff J.N."/>
            <person name="Hong Y."/>
            <person name="Li Q."/>
            <person name="Sha Z."/>
            <person name="Zhou H."/>
            <person name="Xie M."/>
            <person name="Yu Q."/>
            <person name="Liu Y."/>
            <person name="Xiang H."/>
            <person name="Wang N."/>
            <person name="Wu K."/>
            <person name="Yang C."/>
            <person name="Zhou Q."/>
            <person name="Liao X."/>
            <person name="Yang L."/>
            <person name="Hu Q."/>
            <person name="Zhang J."/>
            <person name="Meng L."/>
            <person name="Jin L."/>
            <person name="Tian Y."/>
            <person name="Lian J."/>
            <person name="Yang J."/>
            <person name="Miao G."/>
            <person name="Liu S."/>
            <person name="Liang Z."/>
            <person name="Yan F."/>
            <person name="Li Y."/>
            <person name="Sun B."/>
            <person name="Zhang H."/>
            <person name="Zhang J."/>
            <person name="Zhu Y."/>
            <person name="Du M."/>
            <person name="Zhao Y."/>
            <person name="Schartl M."/>
            <person name="Tang Q."/>
            <person name="Wang J."/>
        </authorList>
    </citation>
    <scope>NUCLEOTIDE SEQUENCE</scope>
</reference>
<dbReference type="GO" id="GO:0004672">
    <property type="term" value="F:protein kinase activity"/>
    <property type="evidence" value="ECO:0007669"/>
    <property type="project" value="TreeGrafter"/>
</dbReference>
<keyword evidence="2" id="KW-0963">Cytoplasm</keyword>
<feature type="domain" description="Ig-like" evidence="6">
    <location>
        <begin position="416"/>
        <end position="505"/>
    </location>
</feature>
<sequence length="959" mass="107442">MAEPIAHRYQESKARVAKCVLPPKTESKPDDRLAASPRPRHVESDKERSFGESVTPHGIATETAERYREKCNPDSFVDQKGKRMGSEFLSLSQEKFLSQSEESFHPETDLPVPMETEGHSYIQQDVLEKQTTMLMSPVFQKSPRTKAKSLDLKVAPELPPRRSKGKQSSESMQTCEKPSSMKVGVENLECPTAETFGQRSQRSKARLTEVGADVSEKKHTGEIHVESVKSATFGKHQSYLKEGICNSKRLNLSESNQNVDARTNGNTPVFVKVISSMKVKIGEMSEFTCEFQGAPLPKVTWLKDGHPLDNNPDYDIVSKFNKSKLTIYYPTTDHEGTYECIIVNNHGKSVCSAVLEISDKMEVVVQKHHESVDLRSSPVEIRITSATPIPEIIEESSEERPQAVFTFSFDIVGEAPYVVRDLENVSCFEGCTAVLECEVTGEPAPEVTWYRDEVSLKITDGKHQVEVDDKIHRLYINHFTRTDTGVYKCIARNKLGEITSICDVSVKSADLVEPVKNVCPMLSQRAREFPVGSSEDFKGHISVQNDSKDNVLYTKETILSSQTQPKVLRLLRWPRGSTHLDHLLKSHSQLPSPSILPSRPLLIIPPVLTQRKKPSTSESSDRFFSPLQFLTPPVDDRIEMPSVANVDELHLVTRGQGSLGVSSIQEKVQGIPPAFLKPLIKKRVFENESLTFCAEVFGLPSPEVKWFCNKTLLVADHRIKMERDADSISLIIHNVTKADQGEYICEALNYVGEARSVALVVVVSQEVRFMPVLPAVTHQHVMEFDMENDDSSRSPSPQEILLEVDLDEYQVKEFEKQEYVSINFDVFAEPARDDKVEFKGKSSDMCNFQFEVTEMAPKCIIPLNNVTAALGTPVILQCLVSGKPKPIAEWFKDGSPVTDSRCIIQEKTTGHFNLLITNVTESDAGEYKCVIQNTAGWIETSSLATIKVSQHRTVHVYPD</sequence>
<dbReference type="PANTHER" id="PTHR47633:SF14">
    <property type="entry name" value="IG-LIKE DOMAIN-CONTAINING PROTEIN"/>
    <property type="match status" value="1"/>
</dbReference>
<dbReference type="Proteomes" id="UP000265120">
    <property type="component" value="Chromosome 16"/>
</dbReference>
<dbReference type="GeneTree" id="ENSGT00940000171516"/>
<evidence type="ECO:0000256" key="4">
    <source>
        <dbReference type="ARBA" id="ARBA00023319"/>
    </source>
</evidence>
<feature type="domain" description="Ig-like" evidence="6">
    <location>
        <begin position="857"/>
        <end position="949"/>
    </location>
</feature>
<feature type="region of interest" description="Disordered" evidence="5">
    <location>
        <begin position="1"/>
        <end position="60"/>
    </location>
</feature>
<feature type="domain" description="Ig-like" evidence="6">
    <location>
        <begin position="268"/>
        <end position="358"/>
    </location>
</feature>
<dbReference type="SMART" id="SM00408">
    <property type="entry name" value="IGc2"/>
    <property type="match status" value="4"/>
</dbReference>
<dbReference type="Gene3D" id="2.60.40.10">
    <property type="entry name" value="Immunoglobulins"/>
    <property type="match status" value="4"/>
</dbReference>
<feature type="compositionally biased region" description="Basic and acidic residues" evidence="5">
    <location>
        <begin position="40"/>
        <end position="50"/>
    </location>
</feature>
<dbReference type="InterPro" id="IPR013098">
    <property type="entry name" value="Ig_I-set"/>
</dbReference>
<dbReference type="SMART" id="SM00409">
    <property type="entry name" value="IG"/>
    <property type="match status" value="4"/>
</dbReference>
<dbReference type="InterPro" id="IPR013783">
    <property type="entry name" value="Ig-like_fold"/>
</dbReference>
<reference evidence="7" key="3">
    <citation type="submission" date="2025-09" db="UniProtKB">
        <authorList>
            <consortium name="Ensembl"/>
        </authorList>
    </citation>
    <scope>IDENTIFICATION</scope>
</reference>
<dbReference type="InterPro" id="IPR003599">
    <property type="entry name" value="Ig_sub"/>
</dbReference>
<name>A0A3P8UKB3_CYNSE</name>
<dbReference type="PANTHER" id="PTHR47633">
    <property type="entry name" value="IMMUNOGLOBULIN"/>
    <property type="match status" value="1"/>
</dbReference>
<dbReference type="InterPro" id="IPR003598">
    <property type="entry name" value="Ig_sub2"/>
</dbReference>
<dbReference type="AlphaFoldDB" id="A0A3P8UKB3"/>
<reference evidence="7" key="2">
    <citation type="submission" date="2025-08" db="UniProtKB">
        <authorList>
            <consortium name="Ensembl"/>
        </authorList>
    </citation>
    <scope>IDENTIFICATION</scope>
</reference>
<dbReference type="FunFam" id="2.60.40.10:FF:000425">
    <property type="entry name" value="Myosin light chain kinase"/>
    <property type="match status" value="3"/>
</dbReference>
<dbReference type="CDD" id="cd00096">
    <property type="entry name" value="Ig"/>
    <property type="match status" value="2"/>
</dbReference>
<evidence type="ECO:0000313" key="8">
    <source>
        <dbReference type="Proteomes" id="UP000265120"/>
    </source>
</evidence>
<dbReference type="InterPro" id="IPR007110">
    <property type="entry name" value="Ig-like_dom"/>
</dbReference>
<keyword evidence="8" id="KW-1185">Reference proteome</keyword>
<dbReference type="SUPFAM" id="SSF48726">
    <property type="entry name" value="Immunoglobulin"/>
    <property type="match status" value="4"/>
</dbReference>
<accession>A0A3P8UKB3</accession>
<proteinExistence type="predicted"/>
<dbReference type="PROSITE" id="PS50835">
    <property type="entry name" value="IG_LIKE"/>
    <property type="match status" value="4"/>
</dbReference>
<feature type="domain" description="Ig-like" evidence="6">
    <location>
        <begin position="672"/>
        <end position="758"/>
    </location>
</feature>
<dbReference type="Pfam" id="PF07679">
    <property type="entry name" value="I-set"/>
    <property type="match status" value="4"/>
</dbReference>
<organism evidence="7 8">
    <name type="scientific">Cynoglossus semilaevis</name>
    <name type="common">Tongue sole</name>
    <dbReference type="NCBI Taxonomy" id="244447"/>
    <lineage>
        <taxon>Eukaryota</taxon>
        <taxon>Metazoa</taxon>
        <taxon>Chordata</taxon>
        <taxon>Craniata</taxon>
        <taxon>Vertebrata</taxon>
        <taxon>Euteleostomi</taxon>
        <taxon>Actinopterygii</taxon>
        <taxon>Neopterygii</taxon>
        <taxon>Teleostei</taxon>
        <taxon>Neoteleostei</taxon>
        <taxon>Acanthomorphata</taxon>
        <taxon>Carangaria</taxon>
        <taxon>Pleuronectiformes</taxon>
        <taxon>Pleuronectoidei</taxon>
        <taxon>Cynoglossidae</taxon>
        <taxon>Cynoglossinae</taxon>
        <taxon>Cynoglossus</taxon>
    </lineage>
</organism>
<dbReference type="GO" id="GO:0005737">
    <property type="term" value="C:cytoplasm"/>
    <property type="evidence" value="ECO:0007669"/>
    <property type="project" value="UniProtKB-SubCell"/>
</dbReference>
<evidence type="ECO:0000256" key="1">
    <source>
        <dbReference type="ARBA" id="ARBA00004496"/>
    </source>
</evidence>
<dbReference type="InParanoid" id="A0A3P8UKB3"/>
<dbReference type="Ensembl" id="ENSCSET00000001109.1">
    <property type="protein sequence ID" value="ENSCSEP00000001081.1"/>
    <property type="gene ID" value="ENSCSEG00000000751.1"/>
</dbReference>
<keyword evidence="3" id="KW-1015">Disulfide bond</keyword>
<dbReference type="STRING" id="244447.ENSCSEP00000001081"/>
<feature type="region of interest" description="Disordered" evidence="5">
    <location>
        <begin position="155"/>
        <end position="180"/>
    </location>
</feature>
<feature type="compositionally biased region" description="Basic and acidic residues" evidence="5">
    <location>
        <begin position="1"/>
        <end position="14"/>
    </location>
</feature>
<evidence type="ECO:0000259" key="6">
    <source>
        <dbReference type="PROSITE" id="PS50835"/>
    </source>
</evidence>
<feature type="compositionally biased region" description="Polar residues" evidence="5">
    <location>
        <begin position="166"/>
        <end position="177"/>
    </location>
</feature>
<evidence type="ECO:0000256" key="5">
    <source>
        <dbReference type="SAM" id="MobiDB-lite"/>
    </source>
</evidence>
<comment type="subcellular location">
    <subcellularLocation>
        <location evidence="1">Cytoplasm</location>
    </subcellularLocation>
</comment>
<protein>
    <recommendedName>
        <fullName evidence="6">Ig-like domain-containing protein</fullName>
    </recommendedName>
</protein>
<evidence type="ECO:0000256" key="3">
    <source>
        <dbReference type="ARBA" id="ARBA00023157"/>
    </source>
</evidence>
<evidence type="ECO:0000313" key="7">
    <source>
        <dbReference type="Ensembl" id="ENSCSEP00000001081.1"/>
    </source>
</evidence>
<dbReference type="OMA" id="TCKIRIT"/>
<dbReference type="FunFam" id="2.60.40.10:FF:000032">
    <property type="entry name" value="palladin isoform X1"/>
    <property type="match status" value="1"/>
</dbReference>